<protein>
    <submittedName>
        <fullName evidence="5">Chromodomain-helicase-DNA-binding protein 6</fullName>
    </submittedName>
</protein>
<dbReference type="GO" id="GO:0003735">
    <property type="term" value="F:structural constituent of ribosome"/>
    <property type="evidence" value="ECO:0007669"/>
    <property type="project" value="InterPro"/>
</dbReference>
<sequence length="256" mass="29309">MDNAAAGGYLDVVRWLHERRKEGCTTAAMDNAASGGHLDVVRWLHENRKEGCTFAAIDRATSGGHFDVVYFLHCERMEGCSAKAFVNATAAGELEILMWLFANYRHQLGRDRLRIYALGKFYILHWLKAEAGASEREAFMGELTEKNRRVVNNYGIWIRYNSRSGTHNMYKEYRDVTLCKAVEQMYAELAGRHRARPRSIQIMRTAIVAAKDTQKTNVQQFHDSKISFPLSHRLPRAAEKHHNTVFKASRPCTFRG</sequence>
<dbReference type="GO" id="GO:0005840">
    <property type="term" value="C:ribosome"/>
    <property type="evidence" value="ECO:0007669"/>
    <property type="project" value="UniProtKB-KW"/>
</dbReference>
<dbReference type="Proteomes" id="UP000054636">
    <property type="component" value="Unassembled WGS sequence"/>
</dbReference>
<dbReference type="FunFam" id="3.10.20.10:FF:000001">
    <property type="entry name" value="60S ribosomal protein L18a"/>
    <property type="match status" value="1"/>
</dbReference>
<organism evidence="5 6">
    <name type="scientific">Phytophthora nicotianae</name>
    <name type="common">Potato buckeye rot agent</name>
    <name type="synonym">Phytophthora parasitica</name>
    <dbReference type="NCBI Taxonomy" id="4792"/>
    <lineage>
        <taxon>Eukaryota</taxon>
        <taxon>Sar</taxon>
        <taxon>Stramenopiles</taxon>
        <taxon>Oomycota</taxon>
        <taxon>Peronosporomycetes</taxon>
        <taxon>Peronosporales</taxon>
        <taxon>Peronosporaceae</taxon>
        <taxon>Phytophthora</taxon>
    </lineage>
</organism>
<dbReference type="AlphaFoldDB" id="A0A0W8D0B9"/>
<dbReference type="InterPro" id="IPR002110">
    <property type="entry name" value="Ankyrin_rpt"/>
</dbReference>
<dbReference type="SUPFAM" id="SSF48403">
    <property type="entry name" value="Ankyrin repeat"/>
    <property type="match status" value="1"/>
</dbReference>
<evidence type="ECO:0000256" key="2">
    <source>
        <dbReference type="ARBA" id="ARBA00022980"/>
    </source>
</evidence>
<proteinExistence type="inferred from homology"/>
<dbReference type="PANTHER" id="PTHR46586:SF3">
    <property type="entry name" value="ANKYRIN REPEAT-CONTAINING PROTEIN"/>
    <property type="match status" value="1"/>
</dbReference>
<name>A0A0W8D0B9_PHYNI</name>
<comment type="caution">
    <text evidence="5">The sequence shown here is derived from an EMBL/GenBank/DDBJ whole genome shotgun (WGS) entry which is preliminary data.</text>
</comment>
<dbReference type="GO" id="GO:0006412">
    <property type="term" value="P:translation"/>
    <property type="evidence" value="ECO:0007669"/>
    <property type="project" value="InterPro"/>
</dbReference>
<dbReference type="Gene3D" id="3.10.20.10">
    <property type="match status" value="1"/>
</dbReference>
<dbReference type="InterPro" id="IPR036770">
    <property type="entry name" value="Ankyrin_rpt-contain_sf"/>
</dbReference>
<evidence type="ECO:0000256" key="3">
    <source>
        <dbReference type="ARBA" id="ARBA00023274"/>
    </source>
</evidence>
<dbReference type="PANTHER" id="PTHR46586">
    <property type="entry name" value="ANKYRIN REPEAT-CONTAINING PROTEIN"/>
    <property type="match status" value="1"/>
</dbReference>
<dbReference type="InterPro" id="IPR023573">
    <property type="entry name" value="Ribosomal_eL20_dom"/>
</dbReference>
<accession>A0A0W8D0B9</accession>
<keyword evidence="2" id="KW-0689">Ribosomal protein</keyword>
<evidence type="ECO:0000256" key="1">
    <source>
        <dbReference type="ARBA" id="ARBA00009362"/>
    </source>
</evidence>
<dbReference type="Pfam" id="PF13637">
    <property type="entry name" value="Ank_4"/>
    <property type="match status" value="1"/>
</dbReference>
<dbReference type="GO" id="GO:1990904">
    <property type="term" value="C:ribonucleoprotein complex"/>
    <property type="evidence" value="ECO:0007669"/>
    <property type="project" value="UniProtKB-KW"/>
</dbReference>
<evidence type="ECO:0000313" key="6">
    <source>
        <dbReference type="Proteomes" id="UP000054636"/>
    </source>
</evidence>
<dbReference type="Pfam" id="PF01775">
    <property type="entry name" value="Ribosomal_L18A"/>
    <property type="match status" value="1"/>
</dbReference>
<reference evidence="5 6" key="1">
    <citation type="submission" date="2015-11" db="EMBL/GenBank/DDBJ databases">
        <title>Genomes and virulence difference between two physiological races of Phytophthora nicotianae.</title>
        <authorList>
            <person name="Liu H."/>
            <person name="Ma X."/>
            <person name="Yu H."/>
            <person name="Fang D."/>
            <person name="Li Y."/>
            <person name="Wang X."/>
            <person name="Wang W."/>
            <person name="Dong Y."/>
            <person name="Xiao B."/>
        </authorList>
    </citation>
    <scope>NUCLEOTIDE SEQUENCE [LARGE SCALE GENOMIC DNA]</scope>
    <source>
        <strain evidence="6">race 1</strain>
    </source>
</reference>
<dbReference type="EMBL" id="LNFP01000822">
    <property type="protein sequence ID" value="KUF89330.1"/>
    <property type="molecule type" value="Genomic_DNA"/>
</dbReference>
<feature type="domain" description="Large ribosomal subunit protein eL20" evidence="4">
    <location>
        <begin position="159"/>
        <end position="205"/>
    </location>
</feature>
<gene>
    <name evidence="5" type="ORF">AM588_10008698</name>
</gene>
<evidence type="ECO:0000259" key="4">
    <source>
        <dbReference type="Pfam" id="PF01775"/>
    </source>
</evidence>
<evidence type="ECO:0000313" key="5">
    <source>
        <dbReference type="EMBL" id="KUF89330.1"/>
    </source>
</evidence>
<dbReference type="InterPro" id="IPR052050">
    <property type="entry name" value="SecEffector_AnkRepeat"/>
</dbReference>
<comment type="similarity">
    <text evidence="1">Belongs to the eukaryotic ribosomal protein eL20 family.</text>
</comment>
<keyword evidence="3" id="KW-0687">Ribonucleoprotein</keyword>
<dbReference type="Gene3D" id="1.25.40.20">
    <property type="entry name" value="Ankyrin repeat-containing domain"/>
    <property type="match status" value="1"/>
</dbReference>
<dbReference type="SUPFAM" id="SSF160374">
    <property type="entry name" value="RplX-like"/>
    <property type="match status" value="1"/>
</dbReference>